<dbReference type="RefSeq" id="WP_076481321.1">
    <property type="nucleotide sequence ID" value="NZ_FTNT01000010.1"/>
</dbReference>
<reference evidence="2 3" key="1">
    <citation type="submission" date="2017-01" db="EMBL/GenBank/DDBJ databases">
        <authorList>
            <person name="Mah S.A."/>
            <person name="Swanson W.J."/>
            <person name="Moy G.W."/>
            <person name="Vacquier V.D."/>
        </authorList>
    </citation>
    <scope>NUCLEOTIDE SEQUENCE [LARGE SCALE GENOMIC DNA]</scope>
    <source>
        <strain evidence="2 3">CPCC 203464</strain>
    </source>
</reference>
<organism evidence="2 3">
    <name type="scientific">Williamsia sterculiae</name>
    <dbReference type="NCBI Taxonomy" id="1344003"/>
    <lineage>
        <taxon>Bacteria</taxon>
        <taxon>Bacillati</taxon>
        <taxon>Actinomycetota</taxon>
        <taxon>Actinomycetes</taxon>
        <taxon>Mycobacteriales</taxon>
        <taxon>Nocardiaceae</taxon>
        <taxon>Williamsia</taxon>
    </lineage>
</organism>
<evidence type="ECO:0000313" key="2">
    <source>
        <dbReference type="EMBL" id="SIS16710.1"/>
    </source>
</evidence>
<gene>
    <name evidence="2" type="ORF">SAMN05445060_3149</name>
</gene>
<evidence type="ECO:0000313" key="3">
    <source>
        <dbReference type="Proteomes" id="UP000186218"/>
    </source>
</evidence>
<dbReference type="Gene3D" id="3.40.710.10">
    <property type="entry name" value="DD-peptidase/beta-lactamase superfamily"/>
    <property type="match status" value="1"/>
</dbReference>
<proteinExistence type="predicted"/>
<dbReference type="SUPFAM" id="SSF56601">
    <property type="entry name" value="beta-lactamase/transpeptidase-like"/>
    <property type="match status" value="1"/>
</dbReference>
<dbReference type="PANTHER" id="PTHR43283">
    <property type="entry name" value="BETA-LACTAMASE-RELATED"/>
    <property type="match status" value="1"/>
</dbReference>
<evidence type="ECO:0000259" key="1">
    <source>
        <dbReference type="Pfam" id="PF00144"/>
    </source>
</evidence>
<sequence length="400" mass="43606">MTPEFWSTFVKEATENNRILLPTPIDPVKPDLVLPHAPIASGDPAALHDVSVPLEKIAYSWDGRSKTVGDYLKDSGTDAIVFVHNGTVIAEYYENGYSPTVAHQAWSMTKSFVSTLVGIARDQGRIRSLDDPIDRYVPELRGTAWRGTAIRNILEMRSGIEWDEHTSSVADNNQITEWIDLALDYYSRGALGRTRDEYLSSLPRVTPQGTTFNYNSGNPQVLAWMLEKLYGKPFNDVLSEQLWKPSGMEAPADIMTDRTGAAIASEELFARPRDFARFGELMGNDGRAANGRQVVSAAYVREATALVPSRGAVGDDFGNGTTVGDAVSAGGYGYQWWNGATPDGFQANGFQGQYITVGPDAGLTGVRLAHTVLLNRGGDYVGGGAAEWHAVYRAVMHHLG</sequence>
<protein>
    <submittedName>
        <fullName evidence="2">CubicO group peptidase, beta-lactamase class C family</fullName>
    </submittedName>
</protein>
<feature type="domain" description="Beta-lactamase-related" evidence="1">
    <location>
        <begin position="79"/>
        <end position="372"/>
    </location>
</feature>
<dbReference type="Pfam" id="PF00144">
    <property type="entry name" value="Beta-lactamase"/>
    <property type="match status" value="1"/>
</dbReference>
<dbReference type="AlphaFoldDB" id="A0A1N7GVZ6"/>
<dbReference type="InterPro" id="IPR012338">
    <property type="entry name" value="Beta-lactam/transpept-like"/>
</dbReference>
<name>A0A1N7GVZ6_9NOCA</name>
<dbReference type="OrthoDB" id="9814204at2"/>
<dbReference type="Proteomes" id="UP000186218">
    <property type="component" value="Unassembled WGS sequence"/>
</dbReference>
<dbReference type="STRING" id="1344003.SAMN05445060_3149"/>
<dbReference type="InterPro" id="IPR050789">
    <property type="entry name" value="Diverse_Enzym_Activities"/>
</dbReference>
<dbReference type="InterPro" id="IPR001466">
    <property type="entry name" value="Beta-lactam-related"/>
</dbReference>
<dbReference type="PANTHER" id="PTHR43283:SF7">
    <property type="entry name" value="BETA-LACTAMASE-RELATED DOMAIN-CONTAINING PROTEIN"/>
    <property type="match status" value="1"/>
</dbReference>
<dbReference type="EMBL" id="FTNT01000010">
    <property type="protein sequence ID" value="SIS16710.1"/>
    <property type="molecule type" value="Genomic_DNA"/>
</dbReference>
<keyword evidence="3" id="KW-1185">Reference proteome</keyword>
<accession>A0A1N7GVZ6</accession>